<dbReference type="EMBL" id="JAUSUE010000026">
    <property type="protein sequence ID" value="MDQ0205021.1"/>
    <property type="molecule type" value="Genomic_DNA"/>
</dbReference>
<comment type="caution">
    <text evidence="3">The sequence shown here is derived from an EMBL/GenBank/DDBJ whole genome shotgun (WGS) entry which is preliminary data.</text>
</comment>
<evidence type="ECO:0000313" key="4">
    <source>
        <dbReference type="Proteomes" id="UP001239167"/>
    </source>
</evidence>
<dbReference type="RefSeq" id="WP_307225284.1">
    <property type="nucleotide sequence ID" value="NZ_CP116940.1"/>
</dbReference>
<dbReference type="Pfam" id="PF04221">
    <property type="entry name" value="RelB"/>
    <property type="match status" value="1"/>
</dbReference>
<evidence type="ECO:0000256" key="1">
    <source>
        <dbReference type="ARBA" id="ARBA00010562"/>
    </source>
</evidence>
<name>A0ABT9YBW4_9FIRM</name>
<dbReference type="InterPro" id="IPR013321">
    <property type="entry name" value="Arc_rbn_hlx_hlx"/>
</dbReference>
<organism evidence="3 4">
    <name type="scientific">Pectinatus haikarae</name>
    <dbReference type="NCBI Taxonomy" id="349096"/>
    <lineage>
        <taxon>Bacteria</taxon>
        <taxon>Bacillati</taxon>
        <taxon>Bacillota</taxon>
        <taxon>Negativicutes</taxon>
        <taxon>Selenomonadales</taxon>
        <taxon>Selenomonadaceae</taxon>
        <taxon>Pectinatus</taxon>
    </lineage>
</organism>
<reference evidence="3 4" key="1">
    <citation type="submission" date="2023-07" db="EMBL/GenBank/DDBJ databases">
        <title>Genomic Encyclopedia of Type Strains, Phase IV (KMG-IV): sequencing the most valuable type-strain genomes for metagenomic binning, comparative biology and taxonomic classification.</title>
        <authorList>
            <person name="Goeker M."/>
        </authorList>
    </citation>
    <scope>NUCLEOTIDE SEQUENCE [LARGE SCALE GENOMIC DNA]</scope>
    <source>
        <strain evidence="3 4">DSM 16980</strain>
    </source>
</reference>
<dbReference type="NCBIfam" id="TIGR02384">
    <property type="entry name" value="RelB_DinJ"/>
    <property type="match status" value="1"/>
</dbReference>
<evidence type="ECO:0000313" key="3">
    <source>
        <dbReference type="EMBL" id="MDQ0205021.1"/>
    </source>
</evidence>
<gene>
    <name evidence="3" type="ORF">J2S01_002758</name>
</gene>
<keyword evidence="4" id="KW-1185">Reference proteome</keyword>
<dbReference type="Gene3D" id="1.10.1220.10">
    <property type="entry name" value="Met repressor-like"/>
    <property type="match status" value="1"/>
</dbReference>
<dbReference type="InterPro" id="IPR007337">
    <property type="entry name" value="RelB/DinJ"/>
</dbReference>
<dbReference type="Proteomes" id="UP001239167">
    <property type="component" value="Unassembled WGS sequence"/>
</dbReference>
<evidence type="ECO:0000256" key="2">
    <source>
        <dbReference type="ARBA" id="ARBA00022649"/>
    </source>
</evidence>
<sequence>MANTNLNIRIDENLKKNAEKVFSSLGLTTTAAFTIFAKTVVREQGIPFNLSLNPSYNARTKASMDDVVNHRNMSKKFNTVKELMDDLNAEN</sequence>
<accession>A0ABT9YBW4</accession>
<dbReference type="InterPro" id="IPR026262">
    <property type="entry name" value="DinJ"/>
</dbReference>
<dbReference type="PANTHER" id="PTHR38781:SF1">
    <property type="entry name" value="ANTITOXIN DINJ-RELATED"/>
    <property type="match status" value="1"/>
</dbReference>
<comment type="similarity">
    <text evidence="1">Belongs to the RelB/DinJ antitoxin family.</text>
</comment>
<dbReference type="PIRSF" id="PIRSF003108">
    <property type="entry name" value="DinJ"/>
    <property type="match status" value="1"/>
</dbReference>
<keyword evidence="2" id="KW-1277">Toxin-antitoxin system</keyword>
<dbReference type="PANTHER" id="PTHR38781">
    <property type="entry name" value="ANTITOXIN DINJ-RELATED"/>
    <property type="match status" value="1"/>
</dbReference>
<proteinExistence type="inferred from homology"/>
<protein>
    <submittedName>
        <fullName evidence="3">DNA-damage-inducible protein J</fullName>
    </submittedName>
</protein>